<reference evidence="1" key="1">
    <citation type="submission" date="2021-05" db="EMBL/GenBank/DDBJ databases">
        <authorList>
            <person name="Pan Q."/>
            <person name="Jouanno E."/>
            <person name="Zahm M."/>
            <person name="Klopp C."/>
            <person name="Cabau C."/>
            <person name="Louis A."/>
            <person name="Berthelot C."/>
            <person name="Parey E."/>
            <person name="Roest Crollius H."/>
            <person name="Montfort J."/>
            <person name="Robinson-Rechavi M."/>
            <person name="Bouchez O."/>
            <person name="Lampietro C."/>
            <person name="Lopez Roques C."/>
            <person name="Donnadieu C."/>
            <person name="Postlethwait J."/>
            <person name="Bobe J."/>
            <person name="Dillon D."/>
            <person name="Chandos A."/>
            <person name="von Hippel F."/>
            <person name="Guiguen Y."/>
        </authorList>
    </citation>
    <scope>NUCLEOTIDE SEQUENCE</scope>
    <source>
        <strain evidence="1">YG-Jan2019</strain>
    </source>
</reference>
<comment type="caution">
    <text evidence="1">The sequence shown here is derived from an EMBL/GenBank/DDBJ whole genome shotgun (WGS) entry which is preliminary data.</text>
</comment>
<protein>
    <submittedName>
        <fullName evidence="1">Uncharacterized protein</fullName>
    </submittedName>
</protein>
<evidence type="ECO:0000313" key="2">
    <source>
        <dbReference type="Proteomes" id="UP001157502"/>
    </source>
</evidence>
<proteinExistence type="predicted"/>
<sequence>MEGEEFLQYSGSQAAYPQSMICYAAPQQAGLQKTAVSTSSSGWPQQTLMNIKPLHEAVTKVQVSPDQTLPPQDLDSNIKSLAHPSINPEGLGLTKLPRLQNIKCWPRRTSEQQSRPESHQTSTSTS</sequence>
<gene>
    <name evidence="1" type="ORF">DPEC_G00021820</name>
</gene>
<dbReference type="EMBL" id="CM055729">
    <property type="protein sequence ID" value="KAJ8015021.1"/>
    <property type="molecule type" value="Genomic_DNA"/>
</dbReference>
<accession>A0ACC2HH04</accession>
<name>A0ACC2HH04_DALPE</name>
<evidence type="ECO:0000313" key="1">
    <source>
        <dbReference type="EMBL" id="KAJ8015021.1"/>
    </source>
</evidence>
<dbReference type="Proteomes" id="UP001157502">
    <property type="component" value="Chromosome 2"/>
</dbReference>
<organism evidence="1 2">
    <name type="scientific">Dallia pectoralis</name>
    <name type="common">Alaska blackfish</name>
    <dbReference type="NCBI Taxonomy" id="75939"/>
    <lineage>
        <taxon>Eukaryota</taxon>
        <taxon>Metazoa</taxon>
        <taxon>Chordata</taxon>
        <taxon>Craniata</taxon>
        <taxon>Vertebrata</taxon>
        <taxon>Euteleostomi</taxon>
        <taxon>Actinopterygii</taxon>
        <taxon>Neopterygii</taxon>
        <taxon>Teleostei</taxon>
        <taxon>Protacanthopterygii</taxon>
        <taxon>Esociformes</taxon>
        <taxon>Umbridae</taxon>
        <taxon>Dallia</taxon>
    </lineage>
</organism>
<keyword evidence="2" id="KW-1185">Reference proteome</keyword>